<feature type="transmembrane region" description="Helical" evidence="1">
    <location>
        <begin position="44"/>
        <end position="67"/>
    </location>
</feature>
<accession>A0A9D1EWZ7</accession>
<comment type="caution">
    <text evidence="2">The sequence shown here is derived from an EMBL/GenBank/DDBJ whole genome shotgun (WGS) entry which is preliminary data.</text>
</comment>
<keyword evidence="1" id="KW-0472">Membrane</keyword>
<reference evidence="2" key="1">
    <citation type="submission" date="2020-10" db="EMBL/GenBank/DDBJ databases">
        <authorList>
            <person name="Gilroy R."/>
        </authorList>
    </citation>
    <scope>NUCLEOTIDE SEQUENCE</scope>
    <source>
        <strain evidence="2">CHK190-19873</strain>
    </source>
</reference>
<keyword evidence="1" id="KW-0812">Transmembrane</keyword>
<sequence length="110" mass="12703">MKILLLLFVKETKPFSYIFTFAIMYFVEAVVIDPSINSTGLWEVTALTAAVRIVGFTFVAAMIEFFFRFMESFESNMGRTEEQREAVMAFTRGNIFKIVSWMAKAYHAEL</sequence>
<evidence type="ECO:0000313" key="3">
    <source>
        <dbReference type="Proteomes" id="UP000823935"/>
    </source>
</evidence>
<gene>
    <name evidence="2" type="ORF">IAB44_17320</name>
</gene>
<proteinExistence type="predicted"/>
<organism evidence="2 3">
    <name type="scientific">Candidatus Limivivens intestinipullorum</name>
    <dbReference type="NCBI Taxonomy" id="2840858"/>
    <lineage>
        <taxon>Bacteria</taxon>
        <taxon>Bacillati</taxon>
        <taxon>Bacillota</taxon>
        <taxon>Clostridia</taxon>
        <taxon>Lachnospirales</taxon>
        <taxon>Lachnospiraceae</taxon>
        <taxon>Lachnospiraceae incertae sedis</taxon>
        <taxon>Candidatus Limivivens</taxon>
    </lineage>
</organism>
<dbReference type="EMBL" id="DVIQ01000115">
    <property type="protein sequence ID" value="HIS33281.1"/>
    <property type="molecule type" value="Genomic_DNA"/>
</dbReference>
<reference evidence="2" key="2">
    <citation type="journal article" date="2021" name="PeerJ">
        <title>Extensive microbial diversity within the chicken gut microbiome revealed by metagenomics and culture.</title>
        <authorList>
            <person name="Gilroy R."/>
            <person name="Ravi A."/>
            <person name="Getino M."/>
            <person name="Pursley I."/>
            <person name="Horton D.L."/>
            <person name="Alikhan N.F."/>
            <person name="Baker D."/>
            <person name="Gharbi K."/>
            <person name="Hall N."/>
            <person name="Watson M."/>
            <person name="Adriaenssens E.M."/>
            <person name="Foster-Nyarko E."/>
            <person name="Jarju S."/>
            <person name="Secka A."/>
            <person name="Antonio M."/>
            <person name="Oren A."/>
            <person name="Chaudhuri R.R."/>
            <person name="La Ragione R."/>
            <person name="Hildebrand F."/>
            <person name="Pallen M.J."/>
        </authorList>
    </citation>
    <scope>NUCLEOTIDE SEQUENCE</scope>
    <source>
        <strain evidence="2">CHK190-19873</strain>
    </source>
</reference>
<dbReference type="Proteomes" id="UP000823935">
    <property type="component" value="Unassembled WGS sequence"/>
</dbReference>
<protein>
    <submittedName>
        <fullName evidence="2">Uncharacterized protein</fullName>
    </submittedName>
</protein>
<evidence type="ECO:0000256" key="1">
    <source>
        <dbReference type="SAM" id="Phobius"/>
    </source>
</evidence>
<keyword evidence="1" id="KW-1133">Transmembrane helix</keyword>
<dbReference type="AlphaFoldDB" id="A0A9D1EWZ7"/>
<evidence type="ECO:0000313" key="2">
    <source>
        <dbReference type="EMBL" id="HIS33281.1"/>
    </source>
</evidence>
<feature type="transmembrane region" description="Helical" evidence="1">
    <location>
        <begin position="15"/>
        <end position="32"/>
    </location>
</feature>
<name>A0A9D1EWZ7_9FIRM</name>